<gene>
    <name evidence="2" type="ORF">PQU95_06925</name>
</gene>
<feature type="transmembrane region" description="Helical" evidence="1">
    <location>
        <begin position="170"/>
        <end position="187"/>
    </location>
</feature>
<feature type="transmembrane region" description="Helical" evidence="1">
    <location>
        <begin position="68"/>
        <end position="87"/>
    </location>
</feature>
<organism evidence="2 3">
    <name type="scientific">Vogesella aquatica</name>
    <dbReference type="NCBI Taxonomy" id="2984206"/>
    <lineage>
        <taxon>Bacteria</taxon>
        <taxon>Pseudomonadati</taxon>
        <taxon>Pseudomonadota</taxon>
        <taxon>Betaproteobacteria</taxon>
        <taxon>Neisseriales</taxon>
        <taxon>Chromobacteriaceae</taxon>
        <taxon>Vogesella</taxon>
    </lineage>
</organism>
<dbReference type="PANTHER" id="PTHR37422:SF13">
    <property type="entry name" value="LIPOPOLYSACCHARIDE BIOSYNTHESIS PROTEIN PA4999-RELATED"/>
    <property type="match status" value="1"/>
</dbReference>
<comment type="caution">
    <text evidence="2">The sequence shown here is derived from an EMBL/GenBank/DDBJ whole genome shotgun (WGS) entry which is preliminary data.</text>
</comment>
<feature type="transmembrane region" description="Helical" evidence="1">
    <location>
        <begin position="93"/>
        <end position="114"/>
    </location>
</feature>
<evidence type="ECO:0000313" key="3">
    <source>
        <dbReference type="Proteomes" id="UP001219956"/>
    </source>
</evidence>
<evidence type="ECO:0000313" key="2">
    <source>
        <dbReference type="EMBL" id="MDC7716945.1"/>
    </source>
</evidence>
<keyword evidence="1" id="KW-1133">Transmembrane helix</keyword>
<proteinExistence type="predicted"/>
<sequence length="401" mass="45665">MTIRPARLLYVFFILWLFFSALYYAPNLISGNLIVDRSDDFWHKIIKYIVIGFIGLLFFLIKKKTDHVVQVFFLSFFAITLLLLQPFGSQGSFGFDAVVVLVLLCGLTHFVISLEYDQLRGIARAVIISAIIASVISYFEYFIFEPVLGEFWERTGGFRAVSTMLNPNNFGVYLGCALVLLLFSDIFKGRWKFLIGVAIFSALLLTGSRTAWVSLLLSVFFGHLYRGGGKLKFSAILHSIFFLSVLLALVMFFILSGLVELPARMLDFQTASIRLDKYFEYLTQIDSSYFFPDSNFLRIDMVSESSYFHFLNAMGIFLAVPVLFYYALNLNTSWFWQVFSNHAGRCFDIAVFYFAVAMLFENVFMSFPCNQLFFVSLGASIACFKCGSSKCDGDFYSARTS</sequence>
<dbReference type="EMBL" id="JAQQLF010000007">
    <property type="protein sequence ID" value="MDC7716945.1"/>
    <property type="molecule type" value="Genomic_DNA"/>
</dbReference>
<name>A0ABT5IXD3_9NEIS</name>
<feature type="transmembrane region" description="Helical" evidence="1">
    <location>
        <begin position="307"/>
        <end position="327"/>
    </location>
</feature>
<feature type="transmembrane region" description="Helical" evidence="1">
    <location>
        <begin position="7"/>
        <end position="25"/>
    </location>
</feature>
<keyword evidence="3" id="KW-1185">Reference proteome</keyword>
<feature type="transmembrane region" description="Helical" evidence="1">
    <location>
        <begin position="347"/>
        <end position="367"/>
    </location>
</feature>
<feature type="transmembrane region" description="Helical" evidence="1">
    <location>
        <begin position="126"/>
        <end position="144"/>
    </location>
</feature>
<keyword evidence="1" id="KW-0472">Membrane</keyword>
<evidence type="ECO:0000256" key="1">
    <source>
        <dbReference type="SAM" id="Phobius"/>
    </source>
</evidence>
<protein>
    <submittedName>
        <fullName evidence="2">Uncharacterized protein</fullName>
    </submittedName>
</protein>
<reference evidence="2 3" key="1">
    <citation type="submission" date="2023-01" db="EMBL/GenBank/DDBJ databases">
        <title>Novel species of the genus Vogesella isolated from rivers.</title>
        <authorList>
            <person name="Lu H."/>
        </authorList>
    </citation>
    <scope>NUCLEOTIDE SEQUENCE [LARGE SCALE GENOMIC DNA]</scope>
    <source>
        <strain evidence="2 3">DC21W</strain>
    </source>
</reference>
<feature type="transmembrane region" description="Helical" evidence="1">
    <location>
        <begin position="233"/>
        <end position="255"/>
    </location>
</feature>
<dbReference type="Proteomes" id="UP001219956">
    <property type="component" value="Unassembled WGS sequence"/>
</dbReference>
<dbReference type="PANTHER" id="PTHR37422">
    <property type="entry name" value="TEICHURONIC ACID BIOSYNTHESIS PROTEIN TUAE"/>
    <property type="match status" value="1"/>
</dbReference>
<dbReference type="InterPro" id="IPR051533">
    <property type="entry name" value="WaaL-like"/>
</dbReference>
<accession>A0ABT5IXD3</accession>
<keyword evidence="1" id="KW-0812">Transmembrane</keyword>
<feature type="transmembrane region" description="Helical" evidence="1">
    <location>
        <begin position="194"/>
        <end position="221"/>
    </location>
</feature>
<dbReference type="RefSeq" id="WP_272751305.1">
    <property type="nucleotide sequence ID" value="NZ_JAQQLF010000007.1"/>
</dbReference>
<feature type="transmembrane region" description="Helical" evidence="1">
    <location>
        <begin position="45"/>
        <end position="61"/>
    </location>
</feature>